<evidence type="ECO:0000259" key="5">
    <source>
        <dbReference type="PROSITE" id="PS50865"/>
    </source>
</evidence>
<evidence type="ECO:0000313" key="7">
    <source>
        <dbReference type="Proteomes" id="UP001222325"/>
    </source>
</evidence>
<keyword evidence="1" id="KW-0479">Metal-binding</keyword>
<dbReference type="AlphaFoldDB" id="A0AAD6U0R6"/>
<name>A0AAD6U0R6_9AGAR</name>
<dbReference type="PROSITE" id="PS01360">
    <property type="entry name" value="ZF_MYND_1"/>
    <property type="match status" value="1"/>
</dbReference>
<keyword evidence="2 4" id="KW-0863">Zinc-finger</keyword>
<dbReference type="InterPro" id="IPR002893">
    <property type="entry name" value="Znf_MYND"/>
</dbReference>
<evidence type="ECO:0000256" key="4">
    <source>
        <dbReference type="PROSITE-ProRule" id="PRU00134"/>
    </source>
</evidence>
<evidence type="ECO:0000256" key="2">
    <source>
        <dbReference type="ARBA" id="ARBA00022771"/>
    </source>
</evidence>
<dbReference type="Proteomes" id="UP001222325">
    <property type="component" value="Unassembled WGS sequence"/>
</dbReference>
<protein>
    <recommendedName>
        <fullName evidence="5">MYND-type domain-containing protein</fullName>
    </recommendedName>
</protein>
<reference evidence="6" key="1">
    <citation type="submission" date="2023-03" db="EMBL/GenBank/DDBJ databases">
        <title>Massive genome expansion in bonnet fungi (Mycena s.s.) driven by repeated elements and novel gene families across ecological guilds.</title>
        <authorList>
            <consortium name="Lawrence Berkeley National Laboratory"/>
            <person name="Harder C.B."/>
            <person name="Miyauchi S."/>
            <person name="Viragh M."/>
            <person name="Kuo A."/>
            <person name="Thoen E."/>
            <person name="Andreopoulos B."/>
            <person name="Lu D."/>
            <person name="Skrede I."/>
            <person name="Drula E."/>
            <person name="Henrissat B."/>
            <person name="Morin E."/>
            <person name="Kohler A."/>
            <person name="Barry K."/>
            <person name="LaButti K."/>
            <person name="Morin E."/>
            <person name="Salamov A."/>
            <person name="Lipzen A."/>
            <person name="Mereny Z."/>
            <person name="Hegedus B."/>
            <person name="Baldrian P."/>
            <person name="Stursova M."/>
            <person name="Weitz H."/>
            <person name="Taylor A."/>
            <person name="Grigoriev I.V."/>
            <person name="Nagy L.G."/>
            <person name="Martin F."/>
            <person name="Kauserud H."/>
        </authorList>
    </citation>
    <scope>NUCLEOTIDE SEQUENCE</scope>
    <source>
        <strain evidence="6">CBHHK173m</strain>
    </source>
</reference>
<proteinExistence type="predicted"/>
<dbReference type="SUPFAM" id="SSF144232">
    <property type="entry name" value="HIT/MYND zinc finger-like"/>
    <property type="match status" value="1"/>
</dbReference>
<dbReference type="Pfam" id="PF01753">
    <property type="entry name" value="zf-MYND"/>
    <property type="match status" value="1"/>
</dbReference>
<sequence length="274" mass="31047">MMMVNTSGTCATTKLTQCRSFGISMNDVGGKFARDPEHATDLGLDDFLARKDVIRQVEQWAETTRTEWAPILYLYERDWGHLVFTDMTLTRFLLVMVFPEACGCGNFSHHDYDALTKYQGDRFMSLLKYLHHAEAKPQWVRGTYVTKANGFALDPRFLESLAPPPETTRNIVHITPATFVPSLLSNELDSIDAVLKQGGTRVPKTVRYQVLGNKAARPDVSAVWKSKNPRQCAQCGAVSTKDLMLCGRCRLIHYCDRECQRLAWPLHKLVCKKT</sequence>
<comment type="caution">
    <text evidence="6">The sequence shown here is derived from an EMBL/GenBank/DDBJ whole genome shotgun (WGS) entry which is preliminary data.</text>
</comment>
<feature type="domain" description="MYND-type" evidence="5">
    <location>
        <begin position="232"/>
        <end position="271"/>
    </location>
</feature>
<dbReference type="EMBL" id="JARJCN010000036">
    <property type="protein sequence ID" value="KAJ7084855.1"/>
    <property type="molecule type" value="Genomic_DNA"/>
</dbReference>
<keyword evidence="7" id="KW-1185">Reference proteome</keyword>
<evidence type="ECO:0000256" key="1">
    <source>
        <dbReference type="ARBA" id="ARBA00022723"/>
    </source>
</evidence>
<organism evidence="6 7">
    <name type="scientific">Mycena belliarum</name>
    <dbReference type="NCBI Taxonomy" id="1033014"/>
    <lineage>
        <taxon>Eukaryota</taxon>
        <taxon>Fungi</taxon>
        <taxon>Dikarya</taxon>
        <taxon>Basidiomycota</taxon>
        <taxon>Agaricomycotina</taxon>
        <taxon>Agaricomycetes</taxon>
        <taxon>Agaricomycetidae</taxon>
        <taxon>Agaricales</taxon>
        <taxon>Marasmiineae</taxon>
        <taxon>Mycenaceae</taxon>
        <taxon>Mycena</taxon>
    </lineage>
</organism>
<dbReference type="PROSITE" id="PS50865">
    <property type="entry name" value="ZF_MYND_2"/>
    <property type="match status" value="1"/>
</dbReference>
<dbReference type="GO" id="GO:0008270">
    <property type="term" value="F:zinc ion binding"/>
    <property type="evidence" value="ECO:0007669"/>
    <property type="project" value="UniProtKB-KW"/>
</dbReference>
<evidence type="ECO:0000256" key="3">
    <source>
        <dbReference type="ARBA" id="ARBA00022833"/>
    </source>
</evidence>
<accession>A0AAD6U0R6</accession>
<keyword evidence="3" id="KW-0862">Zinc</keyword>
<dbReference type="Gene3D" id="6.10.140.2220">
    <property type="match status" value="1"/>
</dbReference>
<evidence type="ECO:0000313" key="6">
    <source>
        <dbReference type="EMBL" id="KAJ7084855.1"/>
    </source>
</evidence>
<gene>
    <name evidence="6" type="ORF">B0H15DRAFT_923535</name>
</gene>